<gene>
    <name evidence="2" type="ORF">SSLN_LOCUS17867</name>
</gene>
<evidence type="ECO:0000313" key="2">
    <source>
        <dbReference type="EMBL" id="VDM04253.1"/>
    </source>
</evidence>
<evidence type="ECO:0000259" key="1">
    <source>
        <dbReference type="Pfam" id="PF17921"/>
    </source>
</evidence>
<keyword evidence="3" id="KW-1185">Reference proteome</keyword>
<organism evidence="4">
    <name type="scientific">Schistocephalus solidus</name>
    <name type="common">Tapeworm</name>
    <dbReference type="NCBI Taxonomy" id="70667"/>
    <lineage>
        <taxon>Eukaryota</taxon>
        <taxon>Metazoa</taxon>
        <taxon>Spiralia</taxon>
        <taxon>Lophotrochozoa</taxon>
        <taxon>Platyhelminthes</taxon>
        <taxon>Cestoda</taxon>
        <taxon>Eucestoda</taxon>
        <taxon>Diphyllobothriidea</taxon>
        <taxon>Diphyllobothriidae</taxon>
        <taxon>Schistocephalus</taxon>
    </lineage>
</organism>
<accession>A0A183TN19</accession>
<evidence type="ECO:0000313" key="3">
    <source>
        <dbReference type="Proteomes" id="UP000275846"/>
    </source>
</evidence>
<dbReference type="EMBL" id="UYSU01043232">
    <property type="protein sequence ID" value="VDM04253.1"/>
    <property type="molecule type" value="Genomic_DNA"/>
</dbReference>
<dbReference type="STRING" id="70667.A0A183TN19"/>
<dbReference type="OrthoDB" id="6264872at2759"/>
<dbReference type="Pfam" id="PF17921">
    <property type="entry name" value="Integrase_H2C2"/>
    <property type="match status" value="1"/>
</dbReference>
<dbReference type="Gene3D" id="1.10.340.70">
    <property type="match status" value="1"/>
</dbReference>
<reference evidence="4" key="1">
    <citation type="submission" date="2016-06" db="UniProtKB">
        <authorList>
            <consortium name="WormBaseParasite"/>
        </authorList>
    </citation>
    <scope>IDENTIFICATION</scope>
</reference>
<name>A0A183TN19_SCHSO</name>
<dbReference type="InterPro" id="IPR041588">
    <property type="entry name" value="Integrase_H2C2"/>
</dbReference>
<feature type="domain" description="Integrase zinc-binding" evidence="1">
    <location>
        <begin position="67"/>
        <end position="121"/>
    </location>
</feature>
<dbReference type="AlphaFoldDB" id="A0A183TN19"/>
<sequence>MLSRPSLSALQLSQGIDLVAMAAEQRRVGCPGDESVSGLQLADVPLTTGTGTILCDVSTTLHRPLVPILMRRAVFHIIYGLSHPGIRASQKLLAERFVWPGMNKEVNAWARSYLSCQRNKVRRHNRSPPGIFPIPDARATDIRTTRSGRRVHFLDRFITQEF</sequence>
<dbReference type="WBParaSite" id="SSLN_0001854201-mRNA-1">
    <property type="protein sequence ID" value="SSLN_0001854201-mRNA-1"/>
    <property type="gene ID" value="SSLN_0001854201"/>
</dbReference>
<protein>
    <submittedName>
        <fullName evidence="4">Integrase_H2C2 domain-containing protein</fullName>
    </submittedName>
</protein>
<proteinExistence type="predicted"/>
<evidence type="ECO:0000313" key="4">
    <source>
        <dbReference type="WBParaSite" id="SSLN_0001854201-mRNA-1"/>
    </source>
</evidence>
<reference evidence="2 3" key="2">
    <citation type="submission" date="2018-11" db="EMBL/GenBank/DDBJ databases">
        <authorList>
            <consortium name="Pathogen Informatics"/>
        </authorList>
    </citation>
    <scope>NUCLEOTIDE SEQUENCE [LARGE SCALE GENOMIC DNA]</scope>
    <source>
        <strain evidence="2 3">NST_G2</strain>
    </source>
</reference>
<dbReference type="Proteomes" id="UP000275846">
    <property type="component" value="Unassembled WGS sequence"/>
</dbReference>